<evidence type="ECO:0000256" key="1">
    <source>
        <dbReference type="SAM" id="MobiDB-lite"/>
    </source>
</evidence>
<sequence>MDQSEPQHQIFASFSDGTIDPRVLTLPTVSENYILEEEQDTSACSSSGLDDIDFDDCNPGNISEWVLEYQSTIVESPNLQHHEMPDPNSFLMHQETGGFYNAPSSFFTCSDVLPLSYTEYPSSTGSIPSPIFYDQASGMAQSNTPPRRPLLPKPIGVPNPEISLQWNRKEGTKEPKRRKKKDPNDLM</sequence>
<protein>
    <submittedName>
        <fullName evidence="2">Uncharacterized protein</fullName>
    </submittedName>
</protein>
<name>A0ABY6UZA7_BIOOC</name>
<comment type="caution">
    <text evidence="2">The sequence shown here is derived from an EMBL/GenBank/DDBJ whole genome shotgun (WGS) entry which is preliminary data.</text>
</comment>
<proteinExistence type="predicted"/>
<reference evidence="2 3" key="1">
    <citation type="submission" date="2019-06" db="EMBL/GenBank/DDBJ databases">
        <authorList>
            <person name="Broberg M."/>
        </authorList>
    </citation>
    <scope>NUCLEOTIDE SEQUENCE [LARGE SCALE GENOMIC DNA]</scope>
</reference>
<feature type="region of interest" description="Disordered" evidence="1">
    <location>
        <begin position="136"/>
        <end position="187"/>
    </location>
</feature>
<feature type="compositionally biased region" description="Pro residues" evidence="1">
    <location>
        <begin position="146"/>
        <end position="157"/>
    </location>
</feature>
<evidence type="ECO:0000313" key="2">
    <source>
        <dbReference type="EMBL" id="VUC35476.1"/>
    </source>
</evidence>
<organism evidence="2 3">
    <name type="scientific">Bionectria ochroleuca</name>
    <name type="common">Gliocladium roseum</name>
    <dbReference type="NCBI Taxonomy" id="29856"/>
    <lineage>
        <taxon>Eukaryota</taxon>
        <taxon>Fungi</taxon>
        <taxon>Dikarya</taxon>
        <taxon>Ascomycota</taxon>
        <taxon>Pezizomycotina</taxon>
        <taxon>Sordariomycetes</taxon>
        <taxon>Hypocreomycetidae</taxon>
        <taxon>Hypocreales</taxon>
        <taxon>Bionectriaceae</taxon>
        <taxon>Clonostachys</taxon>
    </lineage>
</organism>
<dbReference type="Proteomes" id="UP000766486">
    <property type="component" value="Unassembled WGS sequence"/>
</dbReference>
<keyword evidence="3" id="KW-1185">Reference proteome</keyword>
<accession>A0ABY6UZA7</accession>
<dbReference type="EMBL" id="CABFNS010000910">
    <property type="protein sequence ID" value="VUC35476.1"/>
    <property type="molecule type" value="Genomic_DNA"/>
</dbReference>
<gene>
    <name evidence="2" type="ORF">CLO192961_LOCUS411308</name>
</gene>
<evidence type="ECO:0000313" key="3">
    <source>
        <dbReference type="Proteomes" id="UP000766486"/>
    </source>
</evidence>